<name>A0A0D7B8M8_9AGAR</name>
<evidence type="ECO:0008006" key="5">
    <source>
        <dbReference type="Google" id="ProtNLM"/>
    </source>
</evidence>
<dbReference type="EMBL" id="KN880574">
    <property type="protein sequence ID" value="KIY65866.1"/>
    <property type="molecule type" value="Genomic_DNA"/>
</dbReference>
<dbReference type="Proteomes" id="UP000054007">
    <property type="component" value="Unassembled WGS sequence"/>
</dbReference>
<dbReference type="STRING" id="1314674.A0A0D7B8M8"/>
<feature type="region of interest" description="Disordered" evidence="1">
    <location>
        <begin position="116"/>
        <end position="178"/>
    </location>
</feature>
<evidence type="ECO:0000313" key="3">
    <source>
        <dbReference type="EMBL" id="KIY65866.1"/>
    </source>
</evidence>
<keyword evidence="4" id="KW-1185">Reference proteome</keyword>
<organism evidence="3 4">
    <name type="scientific">Cylindrobasidium torrendii FP15055 ss-10</name>
    <dbReference type="NCBI Taxonomy" id="1314674"/>
    <lineage>
        <taxon>Eukaryota</taxon>
        <taxon>Fungi</taxon>
        <taxon>Dikarya</taxon>
        <taxon>Basidiomycota</taxon>
        <taxon>Agaricomycotina</taxon>
        <taxon>Agaricomycetes</taxon>
        <taxon>Agaricomycetidae</taxon>
        <taxon>Agaricales</taxon>
        <taxon>Marasmiineae</taxon>
        <taxon>Physalacriaceae</taxon>
        <taxon>Cylindrobasidium</taxon>
    </lineage>
</organism>
<proteinExistence type="predicted"/>
<sequence length="200" mass="18982">MFSPFFHVAAFATLFAAVLAQGDLTINTPSNVEQCQPSRLSWSAGTPPYTIVLTAGSAPSGSTTGTIASDTSDTEVTYTPGEGTANTQIVFNIRDSTGKIAQTGIITVGGDSASTCQTSASGGGSSATGSASGSSGSSQTTGSSGSASTSKSSASHSGSATGSASGASSSGSSAPDAASANFQGAGIAGVVGAALVAFLA</sequence>
<evidence type="ECO:0000256" key="2">
    <source>
        <dbReference type="SAM" id="SignalP"/>
    </source>
</evidence>
<dbReference type="OrthoDB" id="3362246at2759"/>
<evidence type="ECO:0000313" key="4">
    <source>
        <dbReference type="Proteomes" id="UP000054007"/>
    </source>
</evidence>
<feature type="signal peptide" evidence="2">
    <location>
        <begin position="1"/>
        <end position="20"/>
    </location>
</feature>
<evidence type="ECO:0000256" key="1">
    <source>
        <dbReference type="SAM" id="MobiDB-lite"/>
    </source>
</evidence>
<dbReference type="AlphaFoldDB" id="A0A0D7B8M8"/>
<feature type="chain" id="PRO_5002316948" description="GPI anchored protein" evidence="2">
    <location>
        <begin position="21"/>
        <end position="200"/>
    </location>
</feature>
<dbReference type="PANTHER" id="PTHR37487:SF3">
    <property type="entry name" value="CLEAVAGE_POLYADENYLATION SPECIFICITY FACTOR A SUBUNIT N-TERMINAL DOMAIN-CONTAINING PROTEIN"/>
    <property type="match status" value="1"/>
</dbReference>
<accession>A0A0D7B8M8</accession>
<protein>
    <recommendedName>
        <fullName evidence="5">GPI anchored protein</fullName>
    </recommendedName>
</protein>
<keyword evidence="2" id="KW-0732">Signal</keyword>
<dbReference type="PANTHER" id="PTHR37487">
    <property type="entry name" value="CHROMOSOME 1, WHOLE GENOME SHOTGUN SEQUENCE"/>
    <property type="match status" value="1"/>
</dbReference>
<reference evidence="3 4" key="1">
    <citation type="journal article" date="2015" name="Fungal Genet. Biol.">
        <title>Evolution of novel wood decay mechanisms in Agaricales revealed by the genome sequences of Fistulina hepatica and Cylindrobasidium torrendii.</title>
        <authorList>
            <person name="Floudas D."/>
            <person name="Held B.W."/>
            <person name="Riley R."/>
            <person name="Nagy L.G."/>
            <person name="Koehler G."/>
            <person name="Ransdell A.S."/>
            <person name="Younus H."/>
            <person name="Chow J."/>
            <person name="Chiniquy J."/>
            <person name="Lipzen A."/>
            <person name="Tritt A."/>
            <person name="Sun H."/>
            <person name="Haridas S."/>
            <person name="LaButti K."/>
            <person name="Ohm R.A."/>
            <person name="Kues U."/>
            <person name="Blanchette R.A."/>
            <person name="Grigoriev I.V."/>
            <person name="Minto R.E."/>
            <person name="Hibbett D.S."/>
        </authorList>
    </citation>
    <scope>NUCLEOTIDE SEQUENCE [LARGE SCALE GENOMIC DNA]</scope>
    <source>
        <strain evidence="3 4">FP15055 ss-10</strain>
    </source>
</reference>
<feature type="compositionally biased region" description="Low complexity" evidence="1">
    <location>
        <begin position="127"/>
        <end position="178"/>
    </location>
</feature>
<gene>
    <name evidence="3" type="ORF">CYLTODRAFT_491958</name>
</gene>